<keyword evidence="2" id="KW-1133">Transmembrane helix</keyword>
<feature type="transmembrane region" description="Helical" evidence="2">
    <location>
        <begin position="7"/>
        <end position="31"/>
    </location>
</feature>
<keyword evidence="2" id="KW-0812">Transmembrane</keyword>
<dbReference type="HOGENOM" id="CLU_2262873_0_0_1"/>
<evidence type="ECO:0000313" key="3">
    <source>
        <dbReference type="Ensembl" id="ENSMPUP00000003356.1"/>
    </source>
</evidence>
<evidence type="ECO:0000256" key="2">
    <source>
        <dbReference type="SAM" id="Phobius"/>
    </source>
</evidence>
<protein>
    <submittedName>
        <fullName evidence="3">Uncharacterized protein</fullName>
    </submittedName>
</protein>
<dbReference type="Ensembl" id="ENSMPUT00000003421.1">
    <property type="protein sequence ID" value="ENSMPUP00000003356.1"/>
    <property type="gene ID" value="ENSMPUG00000003386.1"/>
</dbReference>
<reference evidence="3" key="1">
    <citation type="submission" date="2024-06" db="UniProtKB">
        <authorList>
            <consortium name="Ensembl"/>
        </authorList>
    </citation>
    <scope>IDENTIFICATION</scope>
</reference>
<evidence type="ECO:0000256" key="1">
    <source>
        <dbReference type="SAM" id="MobiDB-lite"/>
    </source>
</evidence>
<keyword evidence="2" id="KW-0472">Membrane</keyword>
<feature type="compositionally biased region" description="Basic and acidic residues" evidence="1">
    <location>
        <begin position="92"/>
        <end position="103"/>
    </location>
</feature>
<name>M3XWA6_MUSPF</name>
<organism evidence="3">
    <name type="scientific">Mustela putorius furo</name>
    <name type="common">European domestic ferret</name>
    <name type="synonym">Mustela furo</name>
    <dbReference type="NCBI Taxonomy" id="9669"/>
    <lineage>
        <taxon>Eukaryota</taxon>
        <taxon>Metazoa</taxon>
        <taxon>Chordata</taxon>
        <taxon>Craniata</taxon>
        <taxon>Vertebrata</taxon>
        <taxon>Euteleostomi</taxon>
        <taxon>Mammalia</taxon>
        <taxon>Eutheria</taxon>
        <taxon>Laurasiatheria</taxon>
        <taxon>Carnivora</taxon>
        <taxon>Caniformia</taxon>
        <taxon>Musteloidea</taxon>
        <taxon>Mustelidae</taxon>
        <taxon>Mustelinae</taxon>
        <taxon>Mustela</taxon>
    </lineage>
</organism>
<accession>M3XWA6</accession>
<dbReference type="EMBL" id="AEYP01036650">
    <property type="status" value="NOT_ANNOTATED_CDS"/>
    <property type="molecule type" value="Genomic_DNA"/>
</dbReference>
<dbReference type="InParanoid" id="M3XWA6"/>
<sequence>MVLYSCLFIFNLIFFFFFFFSLQVSFSFIYFPYNLSVLESGLFTVSYTPGFADFKLLKVLLSSQVPVSRPRSLIRLRFFLLFPPTAPGNPQREGRGREEGERI</sequence>
<proteinExistence type="predicted"/>
<feature type="region of interest" description="Disordered" evidence="1">
    <location>
        <begin position="84"/>
        <end position="103"/>
    </location>
</feature>
<dbReference type="AlphaFoldDB" id="M3XWA6"/>